<dbReference type="AlphaFoldDB" id="A0AAU8HTU1"/>
<evidence type="ECO:0000313" key="2">
    <source>
        <dbReference type="EMBL" id="XCI28533.1"/>
    </source>
</evidence>
<keyword evidence="1" id="KW-0812">Transmembrane</keyword>
<dbReference type="EMBL" id="CP159485">
    <property type="protein sequence ID" value="XCI28533.1"/>
    <property type="molecule type" value="Genomic_DNA"/>
</dbReference>
<feature type="transmembrane region" description="Helical" evidence="1">
    <location>
        <begin position="55"/>
        <end position="76"/>
    </location>
</feature>
<keyword evidence="1" id="KW-1133">Transmembrane helix</keyword>
<feature type="transmembrane region" description="Helical" evidence="1">
    <location>
        <begin position="21"/>
        <end position="43"/>
    </location>
</feature>
<dbReference type="RefSeq" id="WP_353893087.1">
    <property type="nucleotide sequence ID" value="NZ_CP159485.1"/>
</dbReference>
<keyword evidence="1" id="KW-0472">Membrane</keyword>
<protein>
    <submittedName>
        <fullName evidence="2">Uncharacterized protein</fullName>
    </submittedName>
</protein>
<proteinExistence type="predicted"/>
<evidence type="ECO:0000256" key="1">
    <source>
        <dbReference type="SAM" id="Phobius"/>
    </source>
</evidence>
<sequence length="86" mass="10249">MDDQKFESKWKSIREKGRKQYTLKRGVVYGVLLSIMGLIVNAIKDNSNQILDERFLTSVFLYFFLAFIIAFFEWGSKEGRYQRIKK</sequence>
<accession>A0AAU8HTU1</accession>
<organism evidence="2">
    <name type="scientific">Proteinivorax hydrogeniformans</name>
    <dbReference type="NCBI Taxonomy" id="1826727"/>
    <lineage>
        <taxon>Bacteria</taxon>
        <taxon>Bacillati</taxon>
        <taxon>Bacillota</taxon>
        <taxon>Clostridia</taxon>
        <taxon>Eubacteriales</taxon>
        <taxon>Proteinivoracaceae</taxon>
        <taxon>Proteinivorax</taxon>
    </lineage>
</organism>
<reference evidence="2" key="2">
    <citation type="submission" date="2024-06" db="EMBL/GenBank/DDBJ databases">
        <authorList>
            <person name="Petrova K.O."/>
            <person name="Toshchakov S.V."/>
            <person name="Boltjanskaja Y.V."/>
            <person name="Kevbrin V.V."/>
        </authorList>
    </citation>
    <scope>NUCLEOTIDE SEQUENCE</scope>
    <source>
        <strain evidence="2">Z-710</strain>
    </source>
</reference>
<reference evidence="2" key="1">
    <citation type="journal article" date="2018" name="Antonie Van Leeuwenhoek">
        <title>Proteinivorax hydrogeniformans sp. nov., an anaerobic, haloalkaliphilic bacterium fermenting proteinaceous compounds with high hydrogen production.</title>
        <authorList>
            <person name="Boltyanskaya Y."/>
            <person name="Detkova E."/>
            <person name="Pimenov N."/>
            <person name="Kevbrin V."/>
        </authorList>
    </citation>
    <scope>NUCLEOTIDE SEQUENCE</scope>
    <source>
        <strain evidence="2">Z-710</strain>
    </source>
</reference>
<name>A0AAU8HTU1_9FIRM</name>
<gene>
    <name evidence="2" type="ORF">PRVXH_002494</name>
</gene>